<reference evidence="2 3" key="1">
    <citation type="journal article" date="2016" name="Nat. Commun.">
        <title>Thousands of microbial genomes shed light on interconnected biogeochemical processes in an aquifer system.</title>
        <authorList>
            <person name="Anantharaman K."/>
            <person name="Brown C.T."/>
            <person name="Hug L.A."/>
            <person name="Sharon I."/>
            <person name="Castelle C.J."/>
            <person name="Probst A.J."/>
            <person name="Thomas B.C."/>
            <person name="Singh A."/>
            <person name="Wilkins M.J."/>
            <person name="Karaoz U."/>
            <person name="Brodie E.L."/>
            <person name="Williams K.H."/>
            <person name="Hubbard S.S."/>
            <person name="Banfield J.F."/>
        </authorList>
    </citation>
    <scope>NUCLEOTIDE SEQUENCE [LARGE SCALE GENOMIC DNA]</scope>
</reference>
<feature type="transmembrane region" description="Helical" evidence="1">
    <location>
        <begin position="6"/>
        <end position="25"/>
    </location>
</feature>
<evidence type="ECO:0000256" key="1">
    <source>
        <dbReference type="SAM" id="Phobius"/>
    </source>
</evidence>
<dbReference type="EMBL" id="MHCX01000010">
    <property type="protein sequence ID" value="OGY30025.1"/>
    <property type="molecule type" value="Genomic_DNA"/>
</dbReference>
<accession>A0A1G1WQL7</accession>
<dbReference type="AlphaFoldDB" id="A0A1G1WQL7"/>
<dbReference type="Proteomes" id="UP000177821">
    <property type="component" value="Unassembled WGS sequence"/>
</dbReference>
<evidence type="ECO:0008006" key="4">
    <source>
        <dbReference type="Google" id="ProtNLM"/>
    </source>
</evidence>
<proteinExistence type="predicted"/>
<gene>
    <name evidence="2" type="ORF">A3J50_03005</name>
</gene>
<keyword evidence="1" id="KW-1133">Transmembrane helix</keyword>
<name>A0A1G1WQL7_9BACT</name>
<comment type="caution">
    <text evidence="2">The sequence shown here is derived from an EMBL/GenBank/DDBJ whole genome shotgun (WGS) entry which is preliminary data.</text>
</comment>
<sequence>MKLFLPWLIAFVEMLVIIYLVSSIIPKVNETYPEPVTQAVSETESSPSAKMVPKEAAKFVIGDQVTLLINTKLRDKPGGELIQTLGLSEVLELTEGPVVKDDSWWWKAKVVSTSESRMEQFGGLTGYIAEGSWLKKK</sequence>
<evidence type="ECO:0000313" key="2">
    <source>
        <dbReference type="EMBL" id="OGY30025.1"/>
    </source>
</evidence>
<evidence type="ECO:0000313" key="3">
    <source>
        <dbReference type="Proteomes" id="UP000177821"/>
    </source>
</evidence>
<organism evidence="2 3">
    <name type="scientific">Candidatus Woykebacteria bacterium RIFCSPHIGHO2_02_FULL_43_16b</name>
    <dbReference type="NCBI Taxonomy" id="1802601"/>
    <lineage>
        <taxon>Bacteria</taxon>
        <taxon>Candidatus Woykeibacteriota</taxon>
    </lineage>
</organism>
<keyword evidence="1" id="KW-0812">Transmembrane</keyword>
<protein>
    <recommendedName>
        <fullName evidence="4">SH3b domain-containing protein</fullName>
    </recommendedName>
</protein>
<keyword evidence="1" id="KW-0472">Membrane</keyword>